<sequence>MARKVPFRRKSTKPKKRYTERDRREVAKQLDELSRGELTKNKNGGEKITSKKAAVAKGLNISDSKKKKKEKE</sequence>
<accession>V6DF75</accession>
<dbReference type="AlphaFoldDB" id="V6DF75"/>
<gene>
    <name evidence="2" type="ORF">BABL1_gene_898</name>
</gene>
<name>V6DF75_9BACT</name>
<keyword evidence="3" id="KW-1185">Reference proteome</keyword>
<organism evidence="2 3">
    <name type="scientific">Candidatus Babela massiliensis</name>
    <dbReference type="NCBI Taxonomy" id="673862"/>
    <lineage>
        <taxon>Bacteria</taxon>
        <taxon>Candidatus Babelota</taxon>
        <taxon>Candidatus Babeliae</taxon>
        <taxon>Candidatus Babeliales</taxon>
        <taxon>Candidatus Babeliaceae</taxon>
        <taxon>Candidatus Babela</taxon>
    </lineage>
</organism>
<proteinExistence type="predicted"/>
<dbReference type="Proteomes" id="UP000018769">
    <property type="component" value="Chromosome I"/>
</dbReference>
<evidence type="ECO:0000313" key="3">
    <source>
        <dbReference type="Proteomes" id="UP000018769"/>
    </source>
</evidence>
<feature type="region of interest" description="Disordered" evidence="1">
    <location>
        <begin position="1"/>
        <end position="72"/>
    </location>
</feature>
<protein>
    <submittedName>
        <fullName evidence="2">Uncharacterized protein</fullName>
    </submittedName>
</protein>
<evidence type="ECO:0000313" key="2">
    <source>
        <dbReference type="EMBL" id="CDK30204.1"/>
    </source>
</evidence>
<feature type="compositionally biased region" description="Basic and acidic residues" evidence="1">
    <location>
        <begin position="17"/>
        <end position="49"/>
    </location>
</feature>
<dbReference type="EMBL" id="HG793133">
    <property type="protein sequence ID" value="CDK30204.1"/>
    <property type="molecule type" value="Genomic_DNA"/>
</dbReference>
<dbReference type="HOGENOM" id="CLU_2714809_0_0_7"/>
<dbReference type="KEGG" id="dpb:BABL1_gene_898"/>
<feature type="compositionally biased region" description="Basic residues" evidence="1">
    <location>
        <begin position="1"/>
        <end position="16"/>
    </location>
</feature>
<reference evidence="2 3" key="1">
    <citation type="journal article" date="2015" name="Biol. Direct">
        <title>Babela massiliensis, a representative of a widespread bacterial phylum with unusual adaptations to parasitism in amoebae.</title>
        <authorList>
            <person name="Pagnier I."/>
            <person name="Yutin N."/>
            <person name="Croce O."/>
            <person name="Makarova K.S."/>
            <person name="Wolf Y.I."/>
            <person name="Benamar S."/>
            <person name="Raoult D."/>
            <person name="Koonin E.V."/>
            <person name="La Scola B."/>
        </authorList>
    </citation>
    <scope>NUCLEOTIDE SEQUENCE [LARGE SCALE GENOMIC DNA]</scope>
    <source>
        <strain evidence="3">BABL1</strain>
    </source>
</reference>
<dbReference type="RefSeq" id="WP_023791050.1">
    <property type="nucleotide sequence ID" value="NC_023003.1"/>
</dbReference>
<dbReference type="STRING" id="673862.BABL1_gene_898"/>
<evidence type="ECO:0000256" key="1">
    <source>
        <dbReference type="SAM" id="MobiDB-lite"/>
    </source>
</evidence>